<proteinExistence type="predicted"/>
<dbReference type="RefSeq" id="XP_065646134.1">
    <property type="nucleotide sequence ID" value="XM_065790062.1"/>
</dbReference>
<evidence type="ECO:0000313" key="2">
    <source>
        <dbReference type="RefSeq" id="XP_065646129.1"/>
    </source>
</evidence>
<dbReference type="RefSeq" id="XP_065646137.1">
    <property type="nucleotide sequence ID" value="XM_065790065.1"/>
</dbReference>
<evidence type="ECO:0000313" key="4">
    <source>
        <dbReference type="RefSeq" id="XP_065646137.1"/>
    </source>
</evidence>
<gene>
    <name evidence="2" type="primary">LOC136076699</name>
    <name evidence="3" type="synonym">LOC136076702</name>
    <name evidence="4" type="synonym">LOC136076703</name>
</gene>
<keyword evidence="1" id="KW-1185">Reference proteome</keyword>
<evidence type="ECO:0000313" key="3">
    <source>
        <dbReference type="RefSeq" id="XP_065646134.1"/>
    </source>
</evidence>
<organism evidence="1 2">
    <name type="scientific">Hydra vulgaris</name>
    <name type="common">Hydra</name>
    <name type="synonym">Hydra attenuata</name>
    <dbReference type="NCBI Taxonomy" id="6087"/>
    <lineage>
        <taxon>Eukaryota</taxon>
        <taxon>Metazoa</taxon>
        <taxon>Cnidaria</taxon>
        <taxon>Hydrozoa</taxon>
        <taxon>Hydroidolina</taxon>
        <taxon>Anthoathecata</taxon>
        <taxon>Aplanulata</taxon>
        <taxon>Hydridae</taxon>
        <taxon>Hydra</taxon>
    </lineage>
</organism>
<dbReference type="RefSeq" id="XP_065646129.1">
    <property type="nucleotide sequence ID" value="XM_065790057.1"/>
</dbReference>
<dbReference type="GeneID" id="136076699"/>
<evidence type="ECO:0000313" key="1">
    <source>
        <dbReference type="Proteomes" id="UP001652625"/>
    </source>
</evidence>
<name>A0ABM4BB26_HYDVU</name>
<dbReference type="Proteomes" id="UP001652625">
    <property type="component" value="Chromosome 02"/>
</dbReference>
<sequence length="275" mass="31220">MSHISAKGALKRKANNLIPPCSKESRELLASAAPYGLRTKSLANFKTIPEVRHILGYYHHLADTRPAPPSRAVMQIIAKDLEQLWNVKFSMPSVSRAGITKKLNEVVNAYKLSLKRKSNMDFFMPFDILNKNIKLKREEQIFYNHQMDDRKSCVLTSQTVVEHPANRQLIPKNMDLDYVEQLYTESSSENDDNVDDFQPLFERPKRKFKSKAMPIAIMCAEAGISTHKGVSVTRSLSYFHSDIPTPNQSAIFKAGKRLQVTTLLKLKEALSVQLS</sequence>
<accession>A0ABM4BB26</accession>
<reference evidence="1 2" key="1">
    <citation type="submission" date="2025-05" db="UniProtKB">
        <authorList>
            <consortium name="RefSeq"/>
        </authorList>
    </citation>
    <scope>NUCLEOTIDE SEQUENCE [LARGE SCALE GENOMIC DNA]</scope>
</reference>
<protein>
    <submittedName>
        <fullName evidence="2">Uncharacterized protein LOC136076699 isoform X1</fullName>
    </submittedName>
    <submittedName>
        <fullName evidence="3">Uncharacterized protein LOC136076702 isoform X1</fullName>
    </submittedName>
    <submittedName>
        <fullName evidence="4">Uncharacterized protein LOC136076703 isoform X1</fullName>
    </submittedName>
</protein>